<dbReference type="EMBL" id="BQKI01000015">
    <property type="protein sequence ID" value="GJN08385.1"/>
    <property type="molecule type" value="Genomic_DNA"/>
</dbReference>
<dbReference type="EMBL" id="BQKI01000015">
    <property type="protein sequence ID" value="GJN08379.1"/>
    <property type="molecule type" value="Genomic_DNA"/>
</dbReference>
<evidence type="ECO:0000313" key="1">
    <source>
        <dbReference type="EMBL" id="GJN08379.1"/>
    </source>
</evidence>
<reference evidence="2" key="2">
    <citation type="submission" date="2021-12" db="EMBL/GenBank/DDBJ databases">
        <title>Resequencing data analysis of finger millet.</title>
        <authorList>
            <person name="Hatakeyama M."/>
            <person name="Aluri S."/>
            <person name="Balachadran M.T."/>
            <person name="Sivarajan S.R."/>
            <person name="Poveda L."/>
            <person name="Shimizu-Inatsugi R."/>
            <person name="Schlapbach R."/>
            <person name="Sreeman S.M."/>
            <person name="Shimizu K.K."/>
        </authorList>
    </citation>
    <scope>NUCLEOTIDE SEQUENCE</scope>
</reference>
<accession>A0AAV5DDS0</accession>
<reference evidence="2" key="1">
    <citation type="journal article" date="2018" name="DNA Res.">
        <title>Multiple hybrid de novo genome assembly of finger millet, an orphan allotetraploid crop.</title>
        <authorList>
            <person name="Hatakeyama M."/>
            <person name="Aluri S."/>
            <person name="Balachadran M.T."/>
            <person name="Sivarajan S.R."/>
            <person name="Patrignani A."/>
            <person name="Gruter S."/>
            <person name="Poveda L."/>
            <person name="Shimizu-Inatsugi R."/>
            <person name="Baeten J."/>
            <person name="Francoijs K.J."/>
            <person name="Nataraja K.N."/>
            <person name="Reddy Y.A.N."/>
            <person name="Phadnis S."/>
            <person name="Ravikumar R.L."/>
            <person name="Schlapbach R."/>
            <person name="Sreeman S.M."/>
            <person name="Shimizu K.K."/>
        </authorList>
    </citation>
    <scope>NUCLEOTIDE SEQUENCE</scope>
</reference>
<protein>
    <recommendedName>
        <fullName evidence="4">Secreted protein</fullName>
    </recommendedName>
</protein>
<gene>
    <name evidence="2" type="primary">ga26296</name>
    <name evidence="1" type="synonym">ga26290</name>
    <name evidence="1" type="ORF">PR202_ga26290</name>
    <name evidence="2" type="ORF">PR202_ga26296</name>
</gene>
<sequence length="140" mass="14737">MSCSIWNAVSTSPVWWLWRWWEAEEACLAAAAGPRGWDPSSSACSASVKCAARRSMLEEDDAAAAVPVTISLSRTNITRASSRLLCGPESASAAAMSRWSRRRPFSGHSSPSPACEASASCTGVPGLVVVVLLGPEALLE</sequence>
<comment type="caution">
    <text evidence="2">The sequence shown here is derived from an EMBL/GenBank/DDBJ whole genome shotgun (WGS) entry which is preliminary data.</text>
</comment>
<dbReference type="AlphaFoldDB" id="A0AAV5DDS0"/>
<organism evidence="2 3">
    <name type="scientific">Eleusine coracana subsp. coracana</name>
    <dbReference type="NCBI Taxonomy" id="191504"/>
    <lineage>
        <taxon>Eukaryota</taxon>
        <taxon>Viridiplantae</taxon>
        <taxon>Streptophyta</taxon>
        <taxon>Embryophyta</taxon>
        <taxon>Tracheophyta</taxon>
        <taxon>Spermatophyta</taxon>
        <taxon>Magnoliopsida</taxon>
        <taxon>Liliopsida</taxon>
        <taxon>Poales</taxon>
        <taxon>Poaceae</taxon>
        <taxon>PACMAD clade</taxon>
        <taxon>Chloridoideae</taxon>
        <taxon>Cynodonteae</taxon>
        <taxon>Eleusininae</taxon>
        <taxon>Eleusine</taxon>
    </lineage>
</organism>
<dbReference type="Proteomes" id="UP001054889">
    <property type="component" value="Unassembled WGS sequence"/>
</dbReference>
<proteinExistence type="predicted"/>
<evidence type="ECO:0000313" key="2">
    <source>
        <dbReference type="EMBL" id="GJN08385.1"/>
    </source>
</evidence>
<keyword evidence="3" id="KW-1185">Reference proteome</keyword>
<evidence type="ECO:0000313" key="3">
    <source>
        <dbReference type="Proteomes" id="UP001054889"/>
    </source>
</evidence>
<evidence type="ECO:0008006" key="4">
    <source>
        <dbReference type="Google" id="ProtNLM"/>
    </source>
</evidence>
<name>A0AAV5DDS0_ELECO</name>